<comment type="caution">
    <text evidence="2">The sequence shown here is derived from an EMBL/GenBank/DDBJ whole genome shotgun (WGS) entry which is preliminary data.</text>
</comment>
<reference evidence="2" key="1">
    <citation type="submission" date="2020-10" db="EMBL/GenBank/DDBJ databases">
        <title>Unveiling of a novel bifunctional photoreceptor, Dualchrome1, isolated from a cosmopolitan green alga.</title>
        <authorList>
            <person name="Suzuki S."/>
            <person name="Kawachi M."/>
        </authorList>
    </citation>
    <scope>NUCLEOTIDE SEQUENCE</scope>
    <source>
        <strain evidence="2">NIES 2893</strain>
    </source>
</reference>
<accession>A0A830HL02</accession>
<name>A0A830HL02_9CHLO</name>
<feature type="region of interest" description="Disordered" evidence="1">
    <location>
        <begin position="33"/>
        <end position="65"/>
    </location>
</feature>
<sequence length="284" mass="30633">MASEVADVAPELPEAAEAAEAVVEAVVSLPPLRQLTSSASGQAGMKSLSAGNGRKWKPAKPWDSSSSRLERTTAVYDATTDKYISAGFRAGIRRTLNATSNTKSHAVERDQHRLVEQAYLAAERVERDGQLAGLTTEQPLMYKRTWDLWPTQERYYPSTLSAGGSDLCPIRRRMVVVPPKDHVPCESLSTTGFSAADFQSRRGRFTPYASVDGRSQMGASTFAEPFSPAATTGAATSRSLNFSEDAESEWGRSSLSRFSSLSGLSAGAFAQTRRRTVVVPAAMS</sequence>
<dbReference type="AlphaFoldDB" id="A0A830HL02"/>
<dbReference type="EMBL" id="BNJQ01000018">
    <property type="protein sequence ID" value="GHP07854.1"/>
    <property type="molecule type" value="Genomic_DNA"/>
</dbReference>
<evidence type="ECO:0000313" key="2">
    <source>
        <dbReference type="EMBL" id="GHP07854.1"/>
    </source>
</evidence>
<organism evidence="2 3">
    <name type="scientific">Pycnococcus provasolii</name>
    <dbReference type="NCBI Taxonomy" id="41880"/>
    <lineage>
        <taxon>Eukaryota</taxon>
        <taxon>Viridiplantae</taxon>
        <taxon>Chlorophyta</taxon>
        <taxon>Pseudoscourfieldiophyceae</taxon>
        <taxon>Pseudoscourfieldiales</taxon>
        <taxon>Pycnococcaceae</taxon>
        <taxon>Pycnococcus</taxon>
    </lineage>
</organism>
<gene>
    <name evidence="2" type="ORF">PPROV_000659600</name>
</gene>
<keyword evidence="3" id="KW-1185">Reference proteome</keyword>
<protein>
    <submittedName>
        <fullName evidence="2">Uncharacterized protein</fullName>
    </submittedName>
</protein>
<evidence type="ECO:0000313" key="3">
    <source>
        <dbReference type="Proteomes" id="UP000660262"/>
    </source>
</evidence>
<dbReference type="Proteomes" id="UP000660262">
    <property type="component" value="Unassembled WGS sequence"/>
</dbReference>
<evidence type="ECO:0000256" key="1">
    <source>
        <dbReference type="SAM" id="MobiDB-lite"/>
    </source>
</evidence>
<proteinExistence type="predicted"/>